<dbReference type="InterPro" id="IPR050259">
    <property type="entry name" value="SDR"/>
</dbReference>
<accession>A0A1H4QPQ6</accession>
<dbReference type="CDD" id="cd05233">
    <property type="entry name" value="SDR_c"/>
    <property type="match status" value="1"/>
</dbReference>
<evidence type="ECO:0000256" key="2">
    <source>
        <dbReference type="RuleBase" id="RU000363"/>
    </source>
</evidence>
<dbReference type="PROSITE" id="PS00061">
    <property type="entry name" value="ADH_SHORT"/>
    <property type="match status" value="1"/>
</dbReference>
<dbReference type="RefSeq" id="WP_090968883.1">
    <property type="nucleotide sequence ID" value="NZ_FNRT01000002.1"/>
</dbReference>
<dbReference type="InterPro" id="IPR036291">
    <property type="entry name" value="NAD(P)-bd_dom_sf"/>
</dbReference>
<evidence type="ECO:0000313" key="3">
    <source>
        <dbReference type="EMBL" id="SEC21613.1"/>
    </source>
</evidence>
<comment type="similarity">
    <text evidence="1 2">Belongs to the short-chain dehydrogenases/reductases (SDR) family.</text>
</comment>
<evidence type="ECO:0000313" key="4">
    <source>
        <dbReference type="Proteomes" id="UP000198742"/>
    </source>
</evidence>
<dbReference type="Pfam" id="PF00106">
    <property type="entry name" value="adh_short"/>
    <property type="match status" value="1"/>
</dbReference>
<proteinExistence type="inferred from homology"/>
<dbReference type="STRING" id="402596.SAMN04489844_1892"/>
<sequence>MDLQLEGATAFISGSTQGIGYAIAKALLDEGASVIVNGRNEARVADTVDLLRHADPVGDVHGIAADFARPESVEALLGQLDHVDILVNNVGLFGLNPFAETSDAEWNRYFEVNVMSGVRLSRHLLDSMLARGRGRIIFVNSESGVNVPANMIHYGVTKAAMLGLGNGLAKLTTGTDVTVNSILGGPTFSDGVSAAVSHVAAQQGVATDAMKAAIIGANQTSLIQRFIEPSEIASLAVYLASPVSAAINGAALRADGGTLTGIL</sequence>
<dbReference type="PANTHER" id="PTHR42879">
    <property type="entry name" value="3-OXOACYL-(ACYL-CARRIER-PROTEIN) REDUCTASE"/>
    <property type="match status" value="1"/>
</dbReference>
<name>A0A1H4QPQ6_9ACTN</name>
<dbReference type="PRINTS" id="PR00081">
    <property type="entry name" value="GDHRDH"/>
</dbReference>
<dbReference type="GO" id="GO:0032787">
    <property type="term" value="P:monocarboxylic acid metabolic process"/>
    <property type="evidence" value="ECO:0007669"/>
    <property type="project" value="UniProtKB-ARBA"/>
</dbReference>
<keyword evidence="4" id="KW-1185">Reference proteome</keyword>
<dbReference type="InterPro" id="IPR020904">
    <property type="entry name" value="Sc_DH/Rdtase_CS"/>
</dbReference>
<organism evidence="3 4">
    <name type="scientific">Nocardioides exalbidus</name>
    <dbReference type="NCBI Taxonomy" id="402596"/>
    <lineage>
        <taxon>Bacteria</taxon>
        <taxon>Bacillati</taxon>
        <taxon>Actinomycetota</taxon>
        <taxon>Actinomycetes</taxon>
        <taxon>Propionibacteriales</taxon>
        <taxon>Nocardioidaceae</taxon>
        <taxon>Nocardioides</taxon>
    </lineage>
</organism>
<reference evidence="4" key="1">
    <citation type="submission" date="2016-10" db="EMBL/GenBank/DDBJ databases">
        <authorList>
            <person name="Varghese N."/>
            <person name="Submissions S."/>
        </authorList>
    </citation>
    <scope>NUCLEOTIDE SEQUENCE [LARGE SCALE GENOMIC DNA]</scope>
    <source>
        <strain evidence="4">DSM 22017</strain>
    </source>
</reference>
<dbReference type="PRINTS" id="PR00080">
    <property type="entry name" value="SDRFAMILY"/>
</dbReference>
<dbReference type="SUPFAM" id="SSF51735">
    <property type="entry name" value="NAD(P)-binding Rossmann-fold domains"/>
    <property type="match status" value="1"/>
</dbReference>
<dbReference type="Gene3D" id="3.40.50.720">
    <property type="entry name" value="NAD(P)-binding Rossmann-like Domain"/>
    <property type="match status" value="1"/>
</dbReference>
<evidence type="ECO:0000256" key="1">
    <source>
        <dbReference type="ARBA" id="ARBA00006484"/>
    </source>
</evidence>
<dbReference type="InterPro" id="IPR002347">
    <property type="entry name" value="SDR_fam"/>
</dbReference>
<dbReference type="OrthoDB" id="9786435at2"/>
<dbReference type="EMBL" id="FNRT01000002">
    <property type="protein sequence ID" value="SEC21613.1"/>
    <property type="molecule type" value="Genomic_DNA"/>
</dbReference>
<dbReference type="AlphaFoldDB" id="A0A1H4QPQ6"/>
<protein>
    <submittedName>
        <fullName evidence="3">Short-chain dehydrogenase</fullName>
    </submittedName>
</protein>
<dbReference type="Proteomes" id="UP000198742">
    <property type="component" value="Unassembled WGS sequence"/>
</dbReference>
<gene>
    <name evidence="3" type="ORF">SAMN04489844_1892</name>
</gene>